<evidence type="ECO:0008006" key="6">
    <source>
        <dbReference type="Google" id="ProtNLM"/>
    </source>
</evidence>
<evidence type="ECO:0000256" key="3">
    <source>
        <dbReference type="SAM" id="MobiDB-lite"/>
    </source>
</evidence>
<dbReference type="AlphaFoldDB" id="A0AAW1V386"/>
<dbReference type="Proteomes" id="UP001431783">
    <property type="component" value="Unassembled WGS sequence"/>
</dbReference>
<dbReference type="PROSITE" id="PS51450">
    <property type="entry name" value="LRR"/>
    <property type="match status" value="2"/>
</dbReference>
<organism evidence="4 5">
    <name type="scientific">Henosepilachna vigintioctopunctata</name>
    <dbReference type="NCBI Taxonomy" id="420089"/>
    <lineage>
        <taxon>Eukaryota</taxon>
        <taxon>Metazoa</taxon>
        <taxon>Ecdysozoa</taxon>
        <taxon>Arthropoda</taxon>
        <taxon>Hexapoda</taxon>
        <taxon>Insecta</taxon>
        <taxon>Pterygota</taxon>
        <taxon>Neoptera</taxon>
        <taxon>Endopterygota</taxon>
        <taxon>Coleoptera</taxon>
        <taxon>Polyphaga</taxon>
        <taxon>Cucujiformia</taxon>
        <taxon>Coccinelloidea</taxon>
        <taxon>Coccinellidae</taxon>
        <taxon>Epilachninae</taxon>
        <taxon>Epilachnini</taxon>
        <taxon>Henosepilachna</taxon>
    </lineage>
</organism>
<dbReference type="PANTHER" id="PTHR15454:SF47">
    <property type="entry name" value="LEUCINE-RICH REPEAT-CONTAINING PROTEIN 23"/>
    <property type="match status" value="1"/>
</dbReference>
<evidence type="ECO:0000313" key="4">
    <source>
        <dbReference type="EMBL" id="KAK9887197.1"/>
    </source>
</evidence>
<keyword evidence="5" id="KW-1185">Reference proteome</keyword>
<feature type="compositionally biased region" description="Low complexity" evidence="3">
    <location>
        <begin position="350"/>
        <end position="364"/>
    </location>
</feature>
<dbReference type="Gene3D" id="3.80.10.10">
    <property type="entry name" value="Ribonuclease Inhibitor"/>
    <property type="match status" value="2"/>
</dbReference>
<keyword evidence="2" id="KW-0677">Repeat</keyword>
<dbReference type="SMART" id="SM00369">
    <property type="entry name" value="LRR_TYP"/>
    <property type="match status" value="3"/>
</dbReference>
<protein>
    <recommendedName>
        <fullName evidence="6">Leucine-rich repeat-containing protein 23</fullName>
    </recommendedName>
</protein>
<dbReference type="PANTHER" id="PTHR15454">
    <property type="entry name" value="NISCHARIN RELATED"/>
    <property type="match status" value="1"/>
</dbReference>
<feature type="region of interest" description="Disordered" evidence="3">
    <location>
        <begin position="339"/>
        <end position="375"/>
    </location>
</feature>
<evidence type="ECO:0000256" key="2">
    <source>
        <dbReference type="ARBA" id="ARBA00022737"/>
    </source>
</evidence>
<dbReference type="Pfam" id="PF13855">
    <property type="entry name" value="LRR_8"/>
    <property type="match status" value="1"/>
</dbReference>
<dbReference type="EMBL" id="JARQZJ010000106">
    <property type="protein sequence ID" value="KAK9887197.1"/>
    <property type="molecule type" value="Genomic_DNA"/>
</dbReference>
<evidence type="ECO:0000256" key="1">
    <source>
        <dbReference type="ARBA" id="ARBA00022614"/>
    </source>
</evidence>
<dbReference type="InterPro" id="IPR003591">
    <property type="entry name" value="Leu-rich_rpt_typical-subtyp"/>
</dbReference>
<name>A0AAW1V386_9CUCU</name>
<proteinExistence type="predicted"/>
<dbReference type="GO" id="GO:0005737">
    <property type="term" value="C:cytoplasm"/>
    <property type="evidence" value="ECO:0007669"/>
    <property type="project" value="TreeGrafter"/>
</dbReference>
<gene>
    <name evidence="4" type="ORF">WA026_021039</name>
</gene>
<accession>A0AAW1V386</accession>
<keyword evidence="1" id="KW-0433">Leucine-rich repeat</keyword>
<comment type="caution">
    <text evidence="4">The sequence shown here is derived from an EMBL/GenBank/DDBJ whole genome shotgun (WGS) entry which is preliminary data.</text>
</comment>
<dbReference type="InterPro" id="IPR032675">
    <property type="entry name" value="LRR_dom_sf"/>
</dbReference>
<evidence type="ECO:0000313" key="5">
    <source>
        <dbReference type="Proteomes" id="UP001431783"/>
    </source>
</evidence>
<dbReference type="Pfam" id="PF13516">
    <property type="entry name" value="LRR_6"/>
    <property type="match status" value="1"/>
</dbReference>
<sequence>MEEEDAFPAVKGEDNIYKHFLIQGIIVPKILTFDEASKCLSNLGKDESGVRYAYLMLSANDMKLTDISKITCFKHVLFVDVSGNFLELEALQILCELPYLILLKAERNKITSAALNPCPYLQVLVLNKNQITETNNISQPYLETLDLSHNNIYEVHLDSDKLKELKQLELKGNQLTELAGDFPVSVEKLYVAENRIQKIIVSDLSKLVNLKILHIRENKLHKLDGFSDNLRNLTYLNVRRNKIKQLRQFRKLACLPNLDTLIIIDNPVMSTKATDKVRGEEEEVSDEEEVEAEEQDKKDYIRISILVMLPNLKRINKVPVSLEERDEAFFIAEEKMEEIMKEESSDEESIIISTTDMTTDYTTETETEGVAQREE</sequence>
<dbReference type="InterPro" id="IPR001611">
    <property type="entry name" value="Leu-rich_rpt"/>
</dbReference>
<reference evidence="4 5" key="1">
    <citation type="submission" date="2023-03" db="EMBL/GenBank/DDBJ databases">
        <title>Genome insight into feeding habits of ladybird beetles.</title>
        <authorList>
            <person name="Li H.-S."/>
            <person name="Huang Y.-H."/>
            <person name="Pang H."/>
        </authorList>
    </citation>
    <scope>NUCLEOTIDE SEQUENCE [LARGE SCALE GENOMIC DNA]</scope>
    <source>
        <strain evidence="4">SYSU_2023b</strain>
        <tissue evidence="4">Whole body</tissue>
    </source>
</reference>
<dbReference type="SUPFAM" id="SSF52058">
    <property type="entry name" value="L domain-like"/>
    <property type="match status" value="1"/>
</dbReference>